<dbReference type="Gene3D" id="6.10.140.1330">
    <property type="match status" value="1"/>
</dbReference>
<keyword evidence="6 13" id="KW-0812">Transmembrane</keyword>
<feature type="transmembrane region" description="Helical" evidence="13">
    <location>
        <begin position="42"/>
        <end position="59"/>
    </location>
</feature>
<keyword evidence="5" id="KW-1003">Cell membrane</keyword>
<feature type="domain" description="Cation/H+ exchanger transmembrane" evidence="15">
    <location>
        <begin position="52"/>
        <end position="308"/>
    </location>
</feature>
<evidence type="ECO:0000256" key="6">
    <source>
        <dbReference type="ARBA" id="ARBA00022692"/>
    </source>
</evidence>
<evidence type="ECO:0000256" key="4">
    <source>
        <dbReference type="ARBA" id="ARBA00022448"/>
    </source>
</evidence>
<feature type="signal peptide" evidence="14">
    <location>
        <begin position="1"/>
        <end position="20"/>
    </location>
</feature>
<feature type="transmembrane region" description="Helical" evidence="13">
    <location>
        <begin position="192"/>
        <end position="212"/>
    </location>
</feature>
<dbReference type="Pfam" id="PF00999">
    <property type="entry name" value="Na_H_Exchanger"/>
    <property type="match status" value="1"/>
</dbReference>
<feature type="transmembrane region" description="Helical" evidence="13">
    <location>
        <begin position="232"/>
        <end position="250"/>
    </location>
</feature>
<keyword evidence="7" id="KW-0967">Endosome</keyword>
<dbReference type="InterPro" id="IPR002090">
    <property type="entry name" value="NHE-6/7/9"/>
</dbReference>
<feature type="chain" id="PRO_5036949937" description="Cation/H+ exchanger transmembrane domain-containing protein" evidence="14">
    <location>
        <begin position="21"/>
        <end position="321"/>
    </location>
</feature>
<dbReference type="PANTHER" id="PTHR10110:SF187">
    <property type="entry name" value="SODIUM_HYDROGEN EXCHANGER"/>
    <property type="match status" value="1"/>
</dbReference>
<evidence type="ECO:0000259" key="15">
    <source>
        <dbReference type="Pfam" id="PF00999"/>
    </source>
</evidence>
<evidence type="ECO:0000256" key="10">
    <source>
        <dbReference type="ARBA" id="ARBA00023065"/>
    </source>
</evidence>
<comment type="caution">
    <text evidence="16">The sequence shown here is derived from an EMBL/GenBank/DDBJ whole genome shotgun (WGS) entry which is preliminary data.</text>
</comment>
<dbReference type="GO" id="GO:0015385">
    <property type="term" value="F:sodium:proton antiporter activity"/>
    <property type="evidence" value="ECO:0007669"/>
    <property type="project" value="InterPro"/>
</dbReference>
<dbReference type="InterPro" id="IPR018422">
    <property type="entry name" value="Cation/H_exchanger_CPA1"/>
</dbReference>
<accession>A0A922SLP1</accession>
<evidence type="ECO:0000256" key="8">
    <source>
        <dbReference type="ARBA" id="ARBA00022989"/>
    </source>
</evidence>
<dbReference type="InterPro" id="IPR006153">
    <property type="entry name" value="Cation/H_exchanger_TM"/>
</dbReference>
<dbReference type="EMBL" id="JACEFF010000220">
    <property type="protein sequence ID" value="KAH9641613.1"/>
    <property type="molecule type" value="Genomic_DNA"/>
</dbReference>
<sequence length="321" mass="35580">MNIFLNFASILLYLVAQCQGSGTDIALDAKATLLHRIDSLNLLIYTCLLTLTVLTIWVFKHRRVSWLHETGLAVIYGLIVGAIIRYAASTNQVTYINVHPAPDTKYNLSVPPDMLRLHFPDKMQVSSGDAPVPNKTYAYSFRGEIVNVEQNEIDLKATFDPEIFFNIILPPIIFHAGYCLKRKYFFRNLGAILTFAMVGTALSALVIGSLMYGCVQLMPASLASSFTFLDTLYFGALISPTDPLTVLAIFSQLKVIAIQNYELRYSNDGGFEITAFLGAIGDFIGIFSLSLLVGALMGCLTALISFFIIHSHYSFEKKEVL</sequence>
<evidence type="ECO:0000256" key="3">
    <source>
        <dbReference type="ARBA" id="ARBA00007367"/>
    </source>
</evidence>
<organism evidence="16 17">
    <name type="scientific">Spodoptera exigua</name>
    <name type="common">Beet armyworm</name>
    <name type="synonym">Noctua fulgens</name>
    <dbReference type="NCBI Taxonomy" id="7107"/>
    <lineage>
        <taxon>Eukaryota</taxon>
        <taxon>Metazoa</taxon>
        <taxon>Ecdysozoa</taxon>
        <taxon>Arthropoda</taxon>
        <taxon>Hexapoda</taxon>
        <taxon>Insecta</taxon>
        <taxon>Pterygota</taxon>
        <taxon>Neoptera</taxon>
        <taxon>Endopterygota</taxon>
        <taxon>Lepidoptera</taxon>
        <taxon>Glossata</taxon>
        <taxon>Ditrysia</taxon>
        <taxon>Noctuoidea</taxon>
        <taxon>Noctuidae</taxon>
        <taxon>Amphipyrinae</taxon>
        <taxon>Spodoptera</taxon>
    </lineage>
</organism>
<dbReference type="GO" id="GO:0098719">
    <property type="term" value="P:sodium ion import across plasma membrane"/>
    <property type="evidence" value="ECO:0007669"/>
    <property type="project" value="TreeGrafter"/>
</dbReference>
<evidence type="ECO:0000313" key="17">
    <source>
        <dbReference type="Proteomes" id="UP000814243"/>
    </source>
</evidence>
<keyword evidence="12" id="KW-0739">Sodium transport</keyword>
<dbReference type="PANTHER" id="PTHR10110">
    <property type="entry name" value="SODIUM/HYDROGEN EXCHANGER"/>
    <property type="match status" value="1"/>
</dbReference>
<gene>
    <name evidence="16" type="ORF">HF086_009216</name>
</gene>
<feature type="transmembrane region" description="Helical" evidence="13">
    <location>
        <begin position="163"/>
        <end position="180"/>
    </location>
</feature>
<keyword evidence="9" id="KW-0915">Sodium</keyword>
<proteinExistence type="inferred from homology"/>
<name>A0A922SLP1_SPOEX</name>
<dbReference type="GO" id="GO:0005886">
    <property type="term" value="C:plasma membrane"/>
    <property type="evidence" value="ECO:0007669"/>
    <property type="project" value="UniProtKB-SubCell"/>
</dbReference>
<keyword evidence="11 13" id="KW-0472">Membrane</keyword>
<feature type="transmembrane region" description="Helical" evidence="13">
    <location>
        <begin position="295"/>
        <end position="315"/>
    </location>
</feature>
<evidence type="ECO:0000256" key="11">
    <source>
        <dbReference type="ARBA" id="ARBA00023136"/>
    </source>
</evidence>
<keyword evidence="8 13" id="KW-1133">Transmembrane helix</keyword>
<dbReference type="AlphaFoldDB" id="A0A922SLP1"/>
<dbReference type="PRINTS" id="PR01084">
    <property type="entry name" value="NAHEXCHNGR"/>
</dbReference>
<protein>
    <recommendedName>
        <fullName evidence="15">Cation/H+ exchanger transmembrane domain-containing protein</fullName>
    </recommendedName>
</protein>
<evidence type="ECO:0000256" key="5">
    <source>
        <dbReference type="ARBA" id="ARBA00022475"/>
    </source>
</evidence>
<dbReference type="GO" id="GO:0055038">
    <property type="term" value="C:recycling endosome membrane"/>
    <property type="evidence" value="ECO:0007669"/>
    <property type="project" value="UniProtKB-SubCell"/>
</dbReference>
<evidence type="ECO:0000256" key="14">
    <source>
        <dbReference type="SAM" id="SignalP"/>
    </source>
</evidence>
<reference evidence="16" key="1">
    <citation type="journal article" date="2021" name="G3 (Bethesda)">
        <title>Genome and transcriptome analysis of the beet armyworm Spodoptera exigua reveals targets for pest control. .</title>
        <authorList>
            <person name="Simon S."/>
            <person name="Breeschoten T."/>
            <person name="Jansen H.J."/>
            <person name="Dirks R.P."/>
            <person name="Schranz M.E."/>
            <person name="Ros V.I.D."/>
        </authorList>
    </citation>
    <scope>NUCLEOTIDE SEQUENCE</scope>
    <source>
        <strain evidence="16">TB_SE_WUR_2020</strain>
    </source>
</reference>
<evidence type="ECO:0000256" key="9">
    <source>
        <dbReference type="ARBA" id="ARBA00023053"/>
    </source>
</evidence>
<evidence type="ECO:0000256" key="12">
    <source>
        <dbReference type="ARBA" id="ARBA00023201"/>
    </source>
</evidence>
<evidence type="ECO:0000256" key="7">
    <source>
        <dbReference type="ARBA" id="ARBA00022753"/>
    </source>
</evidence>
<comment type="similarity">
    <text evidence="3">Belongs to the monovalent cation:proton antiporter 1 (CPA1) transporter (TC 2.A.36) family.</text>
</comment>
<keyword evidence="14" id="KW-0732">Signal</keyword>
<dbReference type="PRINTS" id="PR01088">
    <property type="entry name" value="NAHEXCHNGR6"/>
</dbReference>
<evidence type="ECO:0000256" key="1">
    <source>
        <dbReference type="ARBA" id="ARBA00004195"/>
    </source>
</evidence>
<comment type="subcellular location">
    <subcellularLocation>
        <location evidence="2">Cell membrane</location>
        <topology evidence="2">Multi-pass membrane protein</topology>
    </subcellularLocation>
    <subcellularLocation>
        <location evidence="1">Recycling endosome membrane</location>
        <topology evidence="1">Multi-pass membrane protein</topology>
    </subcellularLocation>
</comment>
<evidence type="ECO:0000256" key="13">
    <source>
        <dbReference type="SAM" id="Phobius"/>
    </source>
</evidence>
<keyword evidence="10" id="KW-0406">Ion transport</keyword>
<dbReference type="GO" id="GO:0015386">
    <property type="term" value="F:potassium:proton antiporter activity"/>
    <property type="evidence" value="ECO:0007669"/>
    <property type="project" value="TreeGrafter"/>
</dbReference>
<dbReference type="GO" id="GO:0051453">
    <property type="term" value="P:regulation of intracellular pH"/>
    <property type="evidence" value="ECO:0007669"/>
    <property type="project" value="TreeGrafter"/>
</dbReference>
<dbReference type="InterPro" id="IPR004709">
    <property type="entry name" value="NaH_exchanger"/>
</dbReference>
<evidence type="ECO:0000256" key="2">
    <source>
        <dbReference type="ARBA" id="ARBA00004651"/>
    </source>
</evidence>
<keyword evidence="4" id="KW-0813">Transport</keyword>
<dbReference type="Proteomes" id="UP000814243">
    <property type="component" value="Unassembled WGS sequence"/>
</dbReference>
<evidence type="ECO:0000313" key="16">
    <source>
        <dbReference type="EMBL" id="KAH9641613.1"/>
    </source>
</evidence>
<feature type="transmembrane region" description="Helical" evidence="13">
    <location>
        <begin position="71"/>
        <end position="88"/>
    </location>
</feature>